<dbReference type="EMBL" id="JAYWIO010000002">
    <property type="protein sequence ID" value="KAK7281482.1"/>
    <property type="molecule type" value="Genomic_DNA"/>
</dbReference>
<accession>A0AAN9IJH7</accession>
<evidence type="ECO:0000313" key="1">
    <source>
        <dbReference type="EMBL" id="KAK7281482.1"/>
    </source>
</evidence>
<name>A0AAN9IJH7_CROPI</name>
<gene>
    <name evidence="1" type="ORF">RIF29_09523</name>
</gene>
<comment type="caution">
    <text evidence="1">The sequence shown here is derived from an EMBL/GenBank/DDBJ whole genome shotgun (WGS) entry which is preliminary data.</text>
</comment>
<keyword evidence="2" id="KW-1185">Reference proteome</keyword>
<sequence length="191" mass="21585">MPVLITDFPKMEKLVALVYSHDVFYLFQKVIKKSGKLKTAKEGFLVQSGMGCGNGYETNVHHYLSLVSSYIRMCRLANGSLTRYNELKEKLLLETNDLEAYFESIDTLGVDENHHKSPKNDGTLGNPVVVRTKGCGLVPKATPRKRKRVQTCSIRKGQGYNKSTFEARNNPFVNEDVEINGFLAKIIRLRV</sequence>
<dbReference type="AlphaFoldDB" id="A0AAN9IJH7"/>
<reference evidence="1 2" key="1">
    <citation type="submission" date="2024-01" db="EMBL/GenBank/DDBJ databases">
        <title>The genomes of 5 underutilized Papilionoideae crops provide insights into root nodulation and disease resistanc.</title>
        <authorList>
            <person name="Yuan L."/>
        </authorList>
    </citation>
    <scope>NUCLEOTIDE SEQUENCE [LARGE SCALE GENOMIC DNA]</scope>
    <source>
        <strain evidence="1">ZHUSHIDOU_FW_LH</strain>
        <tissue evidence="1">Leaf</tissue>
    </source>
</reference>
<proteinExistence type="predicted"/>
<organism evidence="1 2">
    <name type="scientific">Crotalaria pallida</name>
    <name type="common">Smooth rattlebox</name>
    <name type="synonym">Crotalaria striata</name>
    <dbReference type="NCBI Taxonomy" id="3830"/>
    <lineage>
        <taxon>Eukaryota</taxon>
        <taxon>Viridiplantae</taxon>
        <taxon>Streptophyta</taxon>
        <taxon>Embryophyta</taxon>
        <taxon>Tracheophyta</taxon>
        <taxon>Spermatophyta</taxon>
        <taxon>Magnoliopsida</taxon>
        <taxon>eudicotyledons</taxon>
        <taxon>Gunneridae</taxon>
        <taxon>Pentapetalae</taxon>
        <taxon>rosids</taxon>
        <taxon>fabids</taxon>
        <taxon>Fabales</taxon>
        <taxon>Fabaceae</taxon>
        <taxon>Papilionoideae</taxon>
        <taxon>50 kb inversion clade</taxon>
        <taxon>genistoids sensu lato</taxon>
        <taxon>core genistoids</taxon>
        <taxon>Crotalarieae</taxon>
        <taxon>Crotalaria</taxon>
    </lineage>
</organism>
<evidence type="ECO:0000313" key="2">
    <source>
        <dbReference type="Proteomes" id="UP001372338"/>
    </source>
</evidence>
<protein>
    <submittedName>
        <fullName evidence="1">Uncharacterized protein</fullName>
    </submittedName>
</protein>
<dbReference type="Proteomes" id="UP001372338">
    <property type="component" value="Unassembled WGS sequence"/>
</dbReference>